<dbReference type="PANTHER" id="PTHR15020:SF50">
    <property type="entry name" value="UPF0659 PROTEIN YMR090W"/>
    <property type="match status" value="1"/>
</dbReference>
<reference evidence="2 3" key="1">
    <citation type="journal article" date="2014" name="Gene">
        <title>A comparative genomic analysis of the alkalitolerant soil bacterium Bacillus lehensis G1.</title>
        <authorList>
            <person name="Noor Y.M."/>
            <person name="Samsulrizal N.H."/>
            <person name="Jema'on N.A."/>
            <person name="Low K.O."/>
            <person name="Ramli A.N."/>
            <person name="Alias N.I."/>
            <person name="Damis S.I."/>
            <person name="Fuzi S.F."/>
            <person name="Isa M.N."/>
            <person name="Murad A.M."/>
            <person name="Raih M.F."/>
            <person name="Bakar F.D."/>
            <person name="Najimudin N."/>
            <person name="Mahadi N.M."/>
            <person name="Illias R.M."/>
        </authorList>
    </citation>
    <scope>NUCLEOTIDE SEQUENCE [LARGE SCALE GENOMIC DNA]</scope>
    <source>
        <strain evidence="2 3">G1</strain>
    </source>
</reference>
<dbReference type="EMBL" id="CP003923">
    <property type="protein sequence ID" value="AIC96232.1"/>
    <property type="molecule type" value="Genomic_DNA"/>
</dbReference>
<dbReference type="Pfam" id="PF13460">
    <property type="entry name" value="NAD_binding_10"/>
    <property type="match status" value="1"/>
</dbReference>
<dbReference type="SUPFAM" id="SSF51735">
    <property type="entry name" value="NAD(P)-binding Rossmann-fold domains"/>
    <property type="match status" value="1"/>
</dbReference>
<dbReference type="CDD" id="cd05243">
    <property type="entry name" value="SDR_a5"/>
    <property type="match status" value="1"/>
</dbReference>
<evidence type="ECO:0000259" key="1">
    <source>
        <dbReference type="Pfam" id="PF13460"/>
    </source>
</evidence>
<dbReference type="AlphaFoldDB" id="A0A060M1C9"/>
<dbReference type="eggNOG" id="COG0702">
    <property type="taxonomic scope" value="Bacteria"/>
</dbReference>
<dbReference type="PANTHER" id="PTHR15020">
    <property type="entry name" value="FLAVIN REDUCTASE-RELATED"/>
    <property type="match status" value="1"/>
</dbReference>
<dbReference type="Gene3D" id="3.40.50.720">
    <property type="entry name" value="NAD(P)-binding Rossmann-like Domain"/>
    <property type="match status" value="1"/>
</dbReference>
<keyword evidence="3" id="KW-1185">Reference proteome</keyword>
<gene>
    <name evidence="2" type="ORF">BleG1_3685</name>
</gene>
<proteinExistence type="predicted"/>
<sequence>MNVLVIGANGQVGKHLIQQLQESEHTSIAMVRKQEQVETMKELGADNVVIADLEDDFSEAFTQADAVIFAAGSGGSTGADKTLTVDLWGAIKAFRYAEDASIKQFVQLSSIGAGNPDAQPDKIKHYMVAKAVADQVLMSTSLSYSIVRPGVLTNDKAAGTIQAKAAFDQLSDSSISRADVAAVLIEALTNEATYGKAFEIVGGSEQRTDALSALN</sequence>
<dbReference type="OrthoDB" id="9803892at2"/>
<dbReference type="STRING" id="1246626.BleG1_3685"/>
<evidence type="ECO:0000313" key="3">
    <source>
        <dbReference type="Proteomes" id="UP000027142"/>
    </source>
</evidence>
<protein>
    <submittedName>
        <fullName evidence="2">Sugar epimerase yhfK</fullName>
    </submittedName>
</protein>
<feature type="domain" description="NAD(P)-binding" evidence="1">
    <location>
        <begin position="7"/>
        <end position="190"/>
    </location>
</feature>
<dbReference type="Proteomes" id="UP000027142">
    <property type="component" value="Chromosome"/>
</dbReference>
<name>A0A060M1C9_9BACI</name>
<dbReference type="HOGENOM" id="CLU_025711_1_2_9"/>
<organism evidence="2 3">
    <name type="scientific">Shouchella lehensis G1</name>
    <dbReference type="NCBI Taxonomy" id="1246626"/>
    <lineage>
        <taxon>Bacteria</taxon>
        <taxon>Bacillati</taxon>
        <taxon>Bacillota</taxon>
        <taxon>Bacilli</taxon>
        <taxon>Bacillales</taxon>
        <taxon>Bacillaceae</taxon>
        <taxon>Shouchella</taxon>
    </lineage>
</organism>
<dbReference type="KEGG" id="ble:BleG1_3685"/>
<dbReference type="InterPro" id="IPR016040">
    <property type="entry name" value="NAD(P)-bd_dom"/>
</dbReference>
<dbReference type="InterPro" id="IPR036291">
    <property type="entry name" value="NAD(P)-bd_dom_sf"/>
</dbReference>
<dbReference type="PATRIC" id="fig|1246626.3.peg.3679"/>
<dbReference type="RefSeq" id="WP_038483992.1">
    <property type="nucleotide sequence ID" value="NZ_CP003923.1"/>
</dbReference>
<evidence type="ECO:0000313" key="2">
    <source>
        <dbReference type="EMBL" id="AIC96232.1"/>
    </source>
</evidence>
<accession>A0A060M1C9</accession>